<dbReference type="Pfam" id="PF00092">
    <property type="entry name" value="VWA"/>
    <property type="match status" value="1"/>
</dbReference>
<proteinExistence type="predicted"/>
<evidence type="ECO:0000313" key="5">
    <source>
        <dbReference type="Proteomes" id="UP000322244"/>
    </source>
</evidence>
<protein>
    <submittedName>
        <fullName evidence="4">VWA domain-containing protein</fullName>
    </submittedName>
</protein>
<organism evidence="4 5">
    <name type="scientific">Antrihabitans cavernicola</name>
    <dbReference type="NCBI Taxonomy" id="2495913"/>
    <lineage>
        <taxon>Bacteria</taxon>
        <taxon>Bacillati</taxon>
        <taxon>Actinomycetota</taxon>
        <taxon>Actinomycetes</taxon>
        <taxon>Mycobacteriales</taxon>
        <taxon>Nocardiaceae</taxon>
        <taxon>Antrihabitans</taxon>
    </lineage>
</organism>
<dbReference type="OrthoDB" id="5621159at2"/>
<feature type="region of interest" description="Disordered" evidence="1">
    <location>
        <begin position="1"/>
        <end position="26"/>
    </location>
</feature>
<dbReference type="Proteomes" id="UP000322244">
    <property type="component" value="Unassembled WGS sequence"/>
</dbReference>
<dbReference type="PROSITE" id="PS50234">
    <property type="entry name" value="VWFA"/>
    <property type="match status" value="1"/>
</dbReference>
<keyword evidence="5" id="KW-1185">Reference proteome</keyword>
<name>A0A5A7S6Q2_9NOCA</name>
<comment type="caution">
    <text evidence="4">The sequence shown here is derived from an EMBL/GenBank/DDBJ whole genome shotgun (WGS) entry which is preliminary data.</text>
</comment>
<dbReference type="Pfam" id="PF13531">
    <property type="entry name" value="SBP_bac_11"/>
    <property type="match status" value="1"/>
</dbReference>
<evidence type="ECO:0000256" key="1">
    <source>
        <dbReference type="SAM" id="MobiDB-lite"/>
    </source>
</evidence>
<sequence>MPGRHSVPAAPRQPHRNQHEQPRSDRQRGLRMWGILALVAVVVSGGAVFAYNRVFGGCRGTTDYLVAADPSIAPTISDIVASASAKSLGCSTLSVRATSSSTVAASMAKPESAPALWIPDSSLWLAKAARASGVLLELAAQSVATTPGVIAARRGEGSFFATWLSVLKTKGIGIGDPLTDTGAAAPIVGALSEIEHGRGDKDSLSTALVPLAQAQAANPEARSSDQRLAEVSRNGGLAIATEEQVIAYERTNPGASLEPMVPQSGSFVLDYPIAVTAPAGPAQDAAKNGGAKLAQVLASDAGRKALSSNGFRKPDFTPLDGERGLGAIPRLTVSDQSVIDATMKSYAVLALPTRALAVIDVSGSMQESAGAETRMALTVQAAETGLRLFPDNAQVGMWAFSIDQGGPGQDWRELEPVRRMTDRVEGSSQRERLLADDQSLPGLVGGGTGLYDTTLAAWRTVKEGYDPNAVNSVIVLTDGTDEDPSSMSLEQLLATLKKEQDPAKPVIIVTIGITDDADAAVLQQISAATGGLSYIARNPAEIPNVYVNALRSRPGGR</sequence>
<reference evidence="4 5" key="1">
    <citation type="submission" date="2019-07" db="EMBL/GenBank/DDBJ databases">
        <title>Rhodococcus cavernicolus sp. nov., isolated from a cave.</title>
        <authorList>
            <person name="Lee S.D."/>
        </authorList>
    </citation>
    <scope>NUCLEOTIDE SEQUENCE [LARGE SCALE GENOMIC DNA]</scope>
    <source>
        <strain evidence="4 5">C1-24</strain>
    </source>
</reference>
<feature type="transmembrane region" description="Helical" evidence="2">
    <location>
        <begin position="32"/>
        <end position="51"/>
    </location>
</feature>
<dbReference type="EMBL" id="VLNY01000011">
    <property type="protein sequence ID" value="KAA0021174.1"/>
    <property type="molecule type" value="Genomic_DNA"/>
</dbReference>
<feature type="compositionally biased region" description="Basic and acidic residues" evidence="1">
    <location>
        <begin position="17"/>
        <end position="26"/>
    </location>
</feature>
<dbReference type="Gene3D" id="3.40.50.410">
    <property type="entry name" value="von Willebrand factor, type A domain"/>
    <property type="match status" value="1"/>
</dbReference>
<gene>
    <name evidence="4" type="ORF">FOY51_19870</name>
</gene>
<dbReference type="SMART" id="SM00327">
    <property type="entry name" value="VWA"/>
    <property type="match status" value="1"/>
</dbReference>
<accession>A0A5A7S6Q2</accession>
<dbReference type="InterPro" id="IPR036465">
    <property type="entry name" value="vWFA_dom_sf"/>
</dbReference>
<keyword evidence="2" id="KW-0472">Membrane</keyword>
<dbReference type="RefSeq" id="WP_149432007.1">
    <property type="nucleotide sequence ID" value="NZ_VLNY01000011.1"/>
</dbReference>
<keyword evidence="2" id="KW-1133">Transmembrane helix</keyword>
<evidence type="ECO:0000313" key="4">
    <source>
        <dbReference type="EMBL" id="KAA0021174.1"/>
    </source>
</evidence>
<feature type="domain" description="VWFA" evidence="3">
    <location>
        <begin position="354"/>
        <end position="550"/>
    </location>
</feature>
<evidence type="ECO:0000256" key="2">
    <source>
        <dbReference type="SAM" id="Phobius"/>
    </source>
</evidence>
<keyword evidence="2" id="KW-0812">Transmembrane</keyword>
<evidence type="ECO:0000259" key="3">
    <source>
        <dbReference type="PROSITE" id="PS50234"/>
    </source>
</evidence>
<dbReference type="SUPFAM" id="SSF53300">
    <property type="entry name" value="vWA-like"/>
    <property type="match status" value="1"/>
</dbReference>
<dbReference type="AlphaFoldDB" id="A0A5A7S6Q2"/>
<dbReference type="InterPro" id="IPR002035">
    <property type="entry name" value="VWF_A"/>
</dbReference>